<name>A0A0L0S9W4_ALLM3</name>
<feature type="compositionally biased region" description="Polar residues" evidence="1">
    <location>
        <begin position="111"/>
        <end position="125"/>
    </location>
</feature>
<feature type="region of interest" description="Disordered" evidence="1">
    <location>
        <begin position="225"/>
        <end position="261"/>
    </location>
</feature>
<evidence type="ECO:0000313" key="2">
    <source>
        <dbReference type="EMBL" id="KNE59251.1"/>
    </source>
</evidence>
<dbReference type="EMBL" id="GG745334">
    <property type="protein sequence ID" value="KNE59251.1"/>
    <property type="molecule type" value="Genomic_DNA"/>
</dbReference>
<feature type="compositionally biased region" description="Acidic residues" evidence="1">
    <location>
        <begin position="51"/>
        <end position="79"/>
    </location>
</feature>
<protein>
    <submittedName>
        <fullName evidence="2">Uncharacterized protein</fullName>
    </submittedName>
</protein>
<sequence length="272" mass="28735">MMVRNTKPAPRAGGGSSKVVPIATPRQQHHAPAPVRQVVEPKFEPETEPDHDPDEADYYSDDFDEYDDDDFEAYEEDDAIETHDHAADDLDAKVEISLRTTVGVVDATKGRTGSSPNGEAGSASTVPAAAGKSPSFRAAPNAKGASATSAVASARVQNVLKWVTLTYVGATLLDLAPKSEYDVSLLSSARLARAHCEAQAAPDTVDAPAQTDAWAVREVQIQVPDDQERPSVTISTTSAGTDGQVHGRSKKKSKKGADPSASGIFHCTLLSN</sequence>
<feature type="compositionally biased region" description="Basic and acidic residues" evidence="1">
    <location>
        <begin position="39"/>
        <end position="50"/>
    </location>
</feature>
<dbReference type="OrthoDB" id="2162425at2759"/>
<accession>A0A0L0S9W4</accession>
<evidence type="ECO:0000256" key="1">
    <source>
        <dbReference type="SAM" id="MobiDB-lite"/>
    </source>
</evidence>
<feature type="compositionally biased region" description="Polar residues" evidence="1">
    <location>
        <begin position="230"/>
        <end position="241"/>
    </location>
</feature>
<keyword evidence="3" id="KW-1185">Reference proteome</keyword>
<dbReference type="VEuPathDB" id="FungiDB:AMAG_03562"/>
<proteinExistence type="predicted"/>
<dbReference type="Proteomes" id="UP000054350">
    <property type="component" value="Unassembled WGS sequence"/>
</dbReference>
<reference evidence="3" key="2">
    <citation type="submission" date="2009-11" db="EMBL/GenBank/DDBJ databases">
        <title>The Genome Sequence of Allomyces macrogynus strain ATCC 38327.</title>
        <authorList>
            <consortium name="The Broad Institute Genome Sequencing Platform"/>
            <person name="Russ C."/>
            <person name="Cuomo C."/>
            <person name="Shea T."/>
            <person name="Young S.K."/>
            <person name="Zeng Q."/>
            <person name="Koehrsen M."/>
            <person name="Haas B."/>
            <person name="Borodovsky M."/>
            <person name="Guigo R."/>
            <person name="Alvarado L."/>
            <person name="Berlin A."/>
            <person name="Borenstein D."/>
            <person name="Chen Z."/>
            <person name="Engels R."/>
            <person name="Freedman E."/>
            <person name="Gellesch M."/>
            <person name="Goldberg J."/>
            <person name="Griggs A."/>
            <person name="Gujja S."/>
            <person name="Heiman D."/>
            <person name="Hepburn T."/>
            <person name="Howarth C."/>
            <person name="Jen D."/>
            <person name="Larson L."/>
            <person name="Lewis B."/>
            <person name="Mehta T."/>
            <person name="Park D."/>
            <person name="Pearson M."/>
            <person name="Roberts A."/>
            <person name="Saif S."/>
            <person name="Shenoy N."/>
            <person name="Sisk P."/>
            <person name="Stolte C."/>
            <person name="Sykes S."/>
            <person name="Walk T."/>
            <person name="White J."/>
            <person name="Yandava C."/>
            <person name="Burger G."/>
            <person name="Gray M.W."/>
            <person name="Holland P.W.H."/>
            <person name="King N."/>
            <person name="Lang F.B.F."/>
            <person name="Roger A.J."/>
            <person name="Ruiz-Trillo I."/>
            <person name="Lander E."/>
            <person name="Nusbaum C."/>
        </authorList>
    </citation>
    <scope>NUCLEOTIDE SEQUENCE [LARGE SCALE GENOMIC DNA]</scope>
    <source>
        <strain evidence="3">ATCC 38327</strain>
    </source>
</reference>
<feature type="region of interest" description="Disordered" evidence="1">
    <location>
        <begin position="107"/>
        <end position="141"/>
    </location>
</feature>
<feature type="region of interest" description="Disordered" evidence="1">
    <location>
        <begin position="1"/>
        <end position="86"/>
    </location>
</feature>
<gene>
    <name evidence="2" type="ORF">AMAG_03562</name>
</gene>
<dbReference type="AlphaFoldDB" id="A0A0L0S9W4"/>
<evidence type="ECO:0000313" key="3">
    <source>
        <dbReference type="Proteomes" id="UP000054350"/>
    </source>
</evidence>
<organism evidence="2 3">
    <name type="scientific">Allomyces macrogynus (strain ATCC 38327)</name>
    <name type="common">Allomyces javanicus var. macrogynus</name>
    <dbReference type="NCBI Taxonomy" id="578462"/>
    <lineage>
        <taxon>Eukaryota</taxon>
        <taxon>Fungi</taxon>
        <taxon>Fungi incertae sedis</taxon>
        <taxon>Blastocladiomycota</taxon>
        <taxon>Blastocladiomycetes</taxon>
        <taxon>Blastocladiales</taxon>
        <taxon>Blastocladiaceae</taxon>
        <taxon>Allomyces</taxon>
    </lineage>
</organism>
<reference evidence="2 3" key="1">
    <citation type="submission" date="2009-11" db="EMBL/GenBank/DDBJ databases">
        <title>Annotation of Allomyces macrogynus ATCC 38327.</title>
        <authorList>
            <consortium name="The Broad Institute Genome Sequencing Platform"/>
            <person name="Russ C."/>
            <person name="Cuomo C."/>
            <person name="Burger G."/>
            <person name="Gray M.W."/>
            <person name="Holland P.W.H."/>
            <person name="King N."/>
            <person name="Lang F.B.F."/>
            <person name="Roger A.J."/>
            <person name="Ruiz-Trillo I."/>
            <person name="Young S.K."/>
            <person name="Zeng Q."/>
            <person name="Gargeya S."/>
            <person name="Fitzgerald M."/>
            <person name="Haas B."/>
            <person name="Abouelleil A."/>
            <person name="Alvarado L."/>
            <person name="Arachchi H.M."/>
            <person name="Berlin A."/>
            <person name="Chapman S.B."/>
            <person name="Gearin G."/>
            <person name="Goldberg J."/>
            <person name="Griggs A."/>
            <person name="Gujja S."/>
            <person name="Hansen M."/>
            <person name="Heiman D."/>
            <person name="Howarth C."/>
            <person name="Larimer J."/>
            <person name="Lui A."/>
            <person name="MacDonald P.J.P."/>
            <person name="McCowen C."/>
            <person name="Montmayeur A."/>
            <person name="Murphy C."/>
            <person name="Neiman D."/>
            <person name="Pearson M."/>
            <person name="Priest M."/>
            <person name="Roberts A."/>
            <person name="Saif S."/>
            <person name="Shea T."/>
            <person name="Sisk P."/>
            <person name="Stolte C."/>
            <person name="Sykes S."/>
            <person name="Wortman J."/>
            <person name="Nusbaum C."/>
            <person name="Birren B."/>
        </authorList>
    </citation>
    <scope>NUCLEOTIDE SEQUENCE [LARGE SCALE GENOMIC DNA]</scope>
    <source>
        <strain evidence="2 3">ATCC 38327</strain>
    </source>
</reference>